<dbReference type="EMBL" id="VJWA01000001">
    <property type="protein sequence ID" value="TRW17765.1"/>
    <property type="molecule type" value="Genomic_DNA"/>
</dbReference>
<accession>A0A552UHR0</accession>
<dbReference type="AlphaFoldDB" id="A0A552UHR0"/>
<feature type="transmembrane region" description="Helical" evidence="1">
    <location>
        <begin position="138"/>
        <end position="157"/>
    </location>
</feature>
<protein>
    <submittedName>
        <fullName evidence="2">Uncharacterized protein</fullName>
    </submittedName>
</protein>
<name>A0A552UHR0_9SPHN</name>
<feature type="transmembrane region" description="Helical" evidence="1">
    <location>
        <begin position="6"/>
        <end position="23"/>
    </location>
</feature>
<keyword evidence="1" id="KW-1133">Transmembrane helix</keyword>
<evidence type="ECO:0000313" key="2">
    <source>
        <dbReference type="EMBL" id="TRW17765.1"/>
    </source>
</evidence>
<dbReference type="OrthoDB" id="7571741at2"/>
<proteinExistence type="predicted"/>
<feature type="transmembrane region" description="Helical" evidence="1">
    <location>
        <begin position="43"/>
        <end position="63"/>
    </location>
</feature>
<reference evidence="2 3" key="1">
    <citation type="submission" date="2019-07" db="EMBL/GenBank/DDBJ databases">
        <title>Novel species isolated from glacier.</title>
        <authorList>
            <person name="Liu Q."/>
            <person name="Xin Y.-H."/>
        </authorList>
    </citation>
    <scope>NUCLEOTIDE SEQUENCE [LARGE SCALE GENOMIC DNA]</scope>
    <source>
        <strain evidence="2 3">LB1R16</strain>
    </source>
</reference>
<keyword evidence="1" id="KW-0472">Membrane</keyword>
<dbReference type="RefSeq" id="WP_144236457.1">
    <property type="nucleotide sequence ID" value="NZ_VJWA01000001.1"/>
</dbReference>
<feature type="transmembrane region" description="Helical" evidence="1">
    <location>
        <begin position="166"/>
        <end position="183"/>
    </location>
</feature>
<evidence type="ECO:0000256" key="1">
    <source>
        <dbReference type="SAM" id="Phobius"/>
    </source>
</evidence>
<gene>
    <name evidence="2" type="ORF">FMM06_06405</name>
</gene>
<sequence>MQAFDFLAVLLSIILGLAITEVLQGFRNLILARGRVRRYAPSLIWSVTLIAATTQMWWAMFGLRDHATWTFGAFTVVLLQTIFQYLASALVLPATGEAGDVDLRAHYFDHRRWFFGALLAMLATSLSKDLVLDGAIPVGANLGFHLALMAAFAVAILTRGPLYHRLLAPAVALIIAVYIALLFDRL</sequence>
<dbReference type="Proteomes" id="UP000317894">
    <property type="component" value="Unassembled WGS sequence"/>
</dbReference>
<evidence type="ECO:0000313" key="3">
    <source>
        <dbReference type="Proteomes" id="UP000317894"/>
    </source>
</evidence>
<feature type="transmembrane region" description="Helical" evidence="1">
    <location>
        <begin position="113"/>
        <end position="132"/>
    </location>
</feature>
<keyword evidence="1" id="KW-0812">Transmembrane</keyword>
<feature type="transmembrane region" description="Helical" evidence="1">
    <location>
        <begin position="69"/>
        <end position="92"/>
    </location>
</feature>
<comment type="caution">
    <text evidence="2">The sequence shown here is derived from an EMBL/GenBank/DDBJ whole genome shotgun (WGS) entry which is preliminary data.</text>
</comment>
<organism evidence="2 3">
    <name type="scientific">Glacieibacterium frigidum</name>
    <dbReference type="NCBI Taxonomy" id="2593303"/>
    <lineage>
        <taxon>Bacteria</taxon>
        <taxon>Pseudomonadati</taxon>
        <taxon>Pseudomonadota</taxon>
        <taxon>Alphaproteobacteria</taxon>
        <taxon>Sphingomonadales</taxon>
        <taxon>Sphingosinicellaceae</taxon>
        <taxon>Glacieibacterium</taxon>
    </lineage>
</organism>
<keyword evidence="3" id="KW-1185">Reference proteome</keyword>